<dbReference type="RefSeq" id="WP_085471344.1">
    <property type="nucleotide sequence ID" value="NZ_FXAU01000001.1"/>
</dbReference>
<proteinExistence type="predicted"/>
<accession>A0A1X7I610</accession>
<feature type="transmembrane region" description="Helical" evidence="1">
    <location>
        <begin position="83"/>
        <end position="103"/>
    </location>
</feature>
<sequence length="343" mass="39483">MHQSKFYRLIVDPEYRIGRHLFFIVTLGIITFNQVFIGYQESLAHLGGKIYLIGLLSFATYLLTTYVNYFVLIPKFLLRERYVTYVLSSVIFVFLLLCVGISMEYSIRTFLGLSHRIISYTNPLILVDSLSASAITIICFWSMCAVTLFRKWNTMNAHIMALEYKYLESEVNKLKGQVSPVILSKALQKAAYLANSDAQKSSQILMQLGQLLRYQLYECDREKVFLHSEITFIKQFLELKKLITDDPFDYHLEVKGNTNKAIISPLLVIVLLQSILVQAEVKQLDVVIEAVNKNIVFQCKFTDRITLADENRQDVMEKLDTLYPDLYALTVYGGSIELKLEVV</sequence>
<dbReference type="OrthoDB" id="9809908at2"/>
<keyword evidence="3" id="KW-0808">Transferase</keyword>
<evidence type="ECO:0000313" key="4">
    <source>
        <dbReference type="Proteomes" id="UP000192980"/>
    </source>
</evidence>
<reference evidence="3 4" key="1">
    <citation type="submission" date="2017-04" db="EMBL/GenBank/DDBJ databases">
        <authorList>
            <person name="Afonso C.L."/>
            <person name="Miller P.J."/>
            <person name="Scott M.A."/>
            <person name="Spackman E."/>
            <person name="Goraichik I."/>
            <person name="Dimitrov K.M."/>
            <person name="Suarez D.L."/>
            <person name="Swayne D.E."/>
        </authorList>
    </citation>
    <scope>NUCLEOTIDE SEQUENCE [LARGE SCALE GENOMIC DNA]</scope>
    <source>
        <strain evidence="3 4">DSM 22418</strain>
    </source>
</reference>
<feature type="domain" description="Signal transduction histidine kinase internal region" evidence="2">
    <location>
        <begin position="170"/>
        <end position="245"/>
    </location>
</feature>
<dbReference type="GO" id="GO:0016020">
    <property type="term" value="C:membrane"/>
    <property type="evidence" value="ECO:0007669"/>
    <property type="project" value="InterPro"/>
</dbReference>
<evidence type="ECO:0000313" key="3">
    <source>
        <dbReference type="EMBL" id="SMG09536.1"/>
    </source>
</evidence>
<dbReference type="AlphaFoldDB" id="A0A1X7I610"/>
<dbReference type="Proteomes" id="UP000192980">
    <property type="component" value="Unassembled WGS sequence"/>
</dbReference>
<keyword evidence="1" id="KW-1133">Transmembrane helix</keyword>
<dbReference type="GO" id="GO:0000155">
    <property type="term" value="F:phosphorelay sensor kinase activity"/>
    <property type="evidence" value="ECO:0007669"/>
    <property type="project" value="InterPro"/>
</dbReference>
<keyword evidence="1" id="KW-0472">Membrane</keyword>
<feature type="transmembrane region" description="Helical" evidence="1">
    <location>
        <begin position="51"/>
        <end position="71"/>
    </location>
</feature>
<dbReference type="PANTHER" id="PTHR34220">
    <property type="entry name" value="SENSOR HISTIDINE KINASE YPDA"/>
    <property type="match status" value="1"/>
</dbReference>
<gene>
    <name evidence="3" type="ORF">SAMN05660862_0466</name>
</gene>
<dbReference type="InterPro" id="IPR010559">
    <property type="entry name" value="Sig_transdc_His_kin_internal"/>
</dbReference>
<protein>
    <submittedName>
        <fullName evidence="3">Histidine kinase</fullName>
    </submittedName>
</protein>
<keyword evidence="1" id="KW-0812">Transmembrane</keyword>
<dbReference type="Pfam" id="PF06580">
    <property type="entry name" value="His_kinase"/>
    <property type="match status" value="1"/>
</dbReference>
<dbReference type="STRING" id="561061.SAMN05660862_0466"/>
<evidence type="ECO:0000256" key="1">
    <source>
        <dbReference type="SAM" id="Phobius"/>
    </source>
</evidence>
<feature type="transmembrane region" description="Helical" evidence="1">
    <location>
        <begin position="21"/>
        <end position="39"/>
    </location>
</feature>
<dbReference type="PANTHER" id="PTHR34220:SF7">
    <property type="entry name" value="SENSOR HISTIDINE KINASE YPDA"/>
    <property type="match status" value="1"/>
</dbReference>
<evidence type="ECO:0000259" key="2">
    <source>
        <dbReference type="Pfam" id="PF06580"/>
    </source>
</evidence>
<dbReference type="InterPro" id="IPR050640">
    <property type="entry name" value="Bact_2-comp_sensor_kinase"/>
</dbReference>
<keyword evidence="3" id="KW-0418">Kinase</keyword>
<dbReference type="EMBL" id="FXAU01000001">
    <property type="protein sequence ID" value="SMG09536.1"/>
    <property type="molecule type" value="Genomic_DNA"/>
</dbReference>
<keyword evidence="4" id="KW-1185">Reference proteome</keyword>
<name>A0A1X7I610_9SPHI</name>
<feature type="transmembrane region" description="Helical" evidence="1">
    <location>
        <begin position="123"/>
        <end position="149"/>
    </location>
</feature>
<organism evidence="3 4">
    <name type="scientific">Sphingobacterium psychroaquaticum</name>
    <dbReference type="NCBI Taxonomy" id="561061"/>
    <lineage>
        <taxon>Bacteria</taxon>
        <taxon>Pseudomonadati</taxon>
        <taxon>Bacteroidota</taxon>
        <taxon>Sphingobacteriia</taxon>
        <taxon>Sphingobacteriales</taxon>
        <taxon>Sphingobacteriaceae</taxon>
        <taxon>Sphingobacterium</taxon>
    </lineage>
</organism>